<reference evidence="4" key="1">
    <citation type="submission" date="2021-08" db="EMBL/GenBank/DDBJ databases">
        <title>Genome of a novel bacterium of the phylum Verrucomicrobia, Oleiharenicola sp. KSB-15.</title>
        <authorList>
            <person name="Chung J.-H."/>
            <person name="Ahn J.-H."/>
            <person name="Yoon Y."/>
            <person name="Kim D.-Y."/>
            <person name="An S.-H."/>
            <person name="Park I."/>
            <person name="Yeon J."/>
        </authorList>
    </citation>
    <scope>NUCLEOTIDE SEQUENCE</scope>
    <source>
        <strain evidence="4">KSB-15</strain>
    </source>
</reference>
<dbReference type="Pfam" id="PF13624">
    <property type="entry name" value="SurA_N_3"/>
    <property type="match status" value="1"/>
</dbReference>
<keyword evidence="1 4" id="KW-0413">Isomerase</keyword>
<dbReference type="EC" id="5.2.1.8" evidence="4"/>
<dbReference type="KEGG" id="ole:K0B96_07145"/>
<dbReference type="Proteomes" id="UP000825051">
    <property type="component" value="Chromosome"/>
</dbReference>
<keyword evidence="2" id="KW-0732">Signal</keyword>
<dbReference type="PANTHER" id="PTHR47245">
    <property type="entry name" value="PEPTIDYLPROLYL ISOMERASE"/>
    <property type="match status" value="1"/>
</dbReference>
<dbReference type="AlphaFoldDB" id="A0A8F9TZD3"/>
<name>A0A8F9TZD3_9BACT</name>
<dbReference type="InterPro" id="IPR027304">
    <property type="entry name" value="Trigger_fact/SurA_dom_sf"/>
</dbReference>
<feature type="signal peptide" evidence="2">
    <location>
        <begin position="1"/>
        <end position="20"/>
    </location>
</feature>
<keyword evidence="5" id="KW-1185">Reference proteome</keyword>
<dbReference type="EMBL" id="CP080507">
    <property type="protein sequence ID" value="QYM80781.1"/>
    <property type="molecule type" value="Genomic_DNA"/>
</dbReference>
<feature type="domain" description="PpiC" evidence="3">
    <location>
        <begin position="188"/>
        <end position="286"/>
    </location>
</feature>
<sequence>MLRRFALVALAAALLIPAKAQTTSETPNDGLNLRFANGIAAIAEDKVITVDDVRREIAPLIPQIQRESRNEKEFNERLESLQDDVIQQLIDRVLIVKEFRKDDKKHIPESFIDNRIADIQVEQFDNDRSKFLGYLRSRGMTLRDYRKEVEEDIIYRYMQSQQRKSQSIVSPVRIETFYKENKDRFYQDDSVRLRLIQFSRANGESDLELKAKATEVLNRFHDGEKFEDLAREYSQDSRRSKGGDWGWQKRTDLKSEFSEPLFALKKGECTAPIITPEGCFILYVEDRKYAGVQPIDEVRDQIENMLITQMSRVSEERWLERLRRNGYVKHY</sequence>
<protein>
    <submittedName>
        <fullName evidence="4">Peptidylprolyl isomerase</fullName>
        <ecNumber evidence="4">5.2.1.8</ecNumber>
    </submittedName>
</protein>
<evidence type="ECO:0000256" key="1">
    <source>
        <dbReference type="PROSITE-ProRule" id="PRU00278"/>
    </source>
</evidence>
<dbReference type="Gene3D" id="1.10.4030.10">
    <property type="entry name" value="Porin chaperone SurA, peptide-binding domain"/>
    <property type="match status" value="1"/>
</dbReference>
<dbReference type="GO" id="GO:0003755">
    <property type="term" value="F:peptidyl-prolyl cis-trans isomerase activity"/>
    <property type="evidence" value="ECO:0007669"/>
    <property type="project" value="UniProtKB-KW"/>
</dbReference>
<evidence type="ECO:0000313" key="5">
    <source>
        <dbReference type="Proteomes" id="UP000825051"/>
    </source>
</evidence>
<dbReference type="InterPro" id="IPR046357">
    <property type="entry name" value="PPIase_dom_sf"/>
</dbReference>
<dbReference type="Pfam" id="PF13145">
    <property type="entry name" value="Rotamase_2"/>
    <property type="match status" value="1"/>
</dbReference>
<dbReference type="PANTHER" id="PTHR47245:SF2">
    <property type="entry name" value="PEPTIDYL-PROLYL CIS-TRANS ISOMERASE HP_0175-RELATED"/>
    <property type="match status" value="1"/>
</dbReference>
<evidence type="ECO:0000256" key="2">
    <source>
        <dbReference type="SAM" id="SignalP"/>
    </source>
</evidence>
<dbReference type="InterPro" id="IPR000297">
    <property type="entry name" value="PPIase_PpiC"/>
</dbReference>
<gene>
    <name evidence="4" type="ORF">K0B96_07145</name>
</gene>
<evidence type="ECO:0000259" key="3">
    <source>
        <dbReference type="PROSITE" id="PS50198"/>
    </source>
</evidence>
<evidence type="ECO:0000313" key="4">
    <source>
        <dbReference type="EMBL" id="QYM80781.1"/>
    </source>
</evidence>
<proteinExistence type="predicted"/>
<organism evidence="4 5">
    <name type="scientific">Horticoccus luteus</name>
    <dbReference type="NCBI Taxonomy" id="2862869"/>
    <lineage>
        <taxon>Bacteria</taxon>
        <taxon>Pseudomonadati</taxon>
        <taxon>Verrucomicrobiota</taxon>
        <taxon>Opitutia</taxon>
        <taxon>Opitutales</taxon>
        <taxon>Opitutaceae</taxon>
        <taxon>Horticoccus</taxon>
    </lineage>
</organism>
<keyword evidence="1" id="KW-0697">Rotamase</keyword>
<accession>A0A8F9TZD3</accession>
<dbReference type="InterPro" id="IPR050245">
    <property type="entry name" value="PrsA_foldase"/>
</dbReference>
<feature type="chain" id="PRO_5034090504" evidence="2">
    <location>
        <begin position="21"/>
        <end position="331"/>
    </location>
</feature>
<dbReference type="PROSITE" id="PS50198">
    <property type="entry name" value="PPIC_PPIASE_2"/>
    <property type="match status" value="1"/>
</dbReference>
<dbReference type="SUPFAM" id="SSF109998">
    <property type="entry name" value="Triger factor/SurA peptide-binding domain-like"/>
    <property type="match status" value="1"/>
</dbReference>
<dbReference type="Gene3D" id="3.10.50.40">
    <property type="match status" value="1"/>
</dbReference>
<dbReference type="SUPFAM" id="SSF54534">
    <property type="entry name" value="FKBP-like"/>
    <property type="match status" value="1"/>
</dbReference>